<organism evidence="2 3">
    <name type="scientific">Amycolatopsis tolypomycina</name>
    <dbReference type="NCBI Taxonomy" id="208445"/>
    <lineage>
        <taxon>Bacteria</taxon>
        <taxon>Bacillati</taxon>
        <taxon>Actinomycetota</taxon>
        <taxon>Actinomycetes</taxon>
        <taxon>Pseudonocardiales</taxon>
        <taxon>Pseudonocardiaceae</taxon>
        <taxon>Amycolatopsis</taxon>
    </lineage>
</organism>
<dbReference type="AlphaFoldDB" id="A0A1H4J017"/>
<accession>A0A1H4J017</accession>
<feature type="region of interest" description="Disordered" evidence="1">
    <location>
        <begin position="88"/>
        <end position="128"/>
    </location>
</feature>
<dbReference type="EMBL" id="FNSO01000003">
    <property type="protein sequence ID" value="SEB39266.1"/>
    <property type="molecule type" value="Genomic_DNA"/>
</dbReference>
<gene>
    <name evidence="2" type="ORF">SAMN04489727_1314</name>
</gene>
<dbReference type="STRING" id="208445.SAMN04489727_1314"/>
<proteinExistence type="predicted"/>
<feature type="compositionally biased region" description="Basic and acidic residues" evidence="1">
    <location>
        <begin position="104"/>
        <end position="116"/>
    </location>
</feature>
<evidence type="ECO:0000313" key="3">
    <source>
        <dbReference type="Proteomes" id="UP000199622"/>
    </source>
</evidence>
<evidence type="ECO:0000256" key="1">
    <source>
        <dbReference type="SAM" id="MobiDB-lite"/>
    </source>
</evidence>
<dbReference type="Proteomes" id="UP000199622">
    <property type="component" value="Unassembled WGS sequence"/>
</dbReference>
<reference evidence="3" key="1">
    <citation type="submission" date="2016-10" db="EMBL/GenBank/DDBJ databases">
        <authorList>
            <person name="Varghese N."/>
            <person name="Submissions S."/>
        </authorList>
    </citation>
    <scope>NUCLEOTIDE SEQUENCE [LARGE SCALE GENOMIC DNA]</scope>
    <source>
        <strain evidence="3">DSM 44544</strain>
    </source>
</reference>
<dbReference type="RefSeq" id="WP_091304935.1">
    <property type="nucleotide sequence ID" value="NZ_FNSO01000003.1"/>
</dbReference>
<name>A0A1H4J017_9PSEU</name>
<sequence length="128" mass="14366">MTDHPHDLEALVRTHIEEPAARRLLEMQAAGLITEADSEVFRASAQRYKEAAFAQYAGFDPDVRSQLVQALLADYEREVARLLQEIAARQPAPPPITAQPAEPAPERDSGPRRFLRDAVQGLRRARKQ</sequence>
<keyword evidence="3" id="KW-1185">Reference proteome</keyword>
<protein>
    <submittedName>
        <fullName evidence="2">Uncharacterized protein</fullName>
    </submittedName>
</protein>
<evidence type="ECO:0000313" key="2">
    <source>
        <dbReference type="EMBL" id="SEB39266.1"/>
    </source>
</evidence>